<keyword evidence="2" id="KW-1185">Reference proteome</keyword>
<accession>A0A443SJT0</accession>
<dbReference type="OrthoDB" id="10009983at2759"/>
<evidence type="ECO:0000313" key="2">
    <source>
        <dbReference type="Proteomes" id="UP000288716"/>
    </source>
</evidence>
<dbReference type="Proteomes" id="UP000288716">
    <property type="component" value="Unassembled WGS sequence"/>
</dbReference>
<reference evidence="1 2" key="1">
    <citation type="journal article" date="2018" name="Gigascience">
        <title>Genomes of trombidid mites reveal novel predicted allergens and laterally-transferred genes associated with secondary metabolism.</title>
        <authorList>
            <person name="Dong X."/>
            <person name="Chaisiri K."/>
            <person name="Xia D."/>
            <person name="Armstrong S.D."/>
            <person name="Fang Y."/>
            <person name="Donnelly M.J."/>
            <person name="Kadowaki T."/>
            <person name="McGarry J.W."/>
            <person name="Darby A.C."/>
            <person name="Makepeace B.L."/>
        </authorList>
    </citation>
    <scope>NUCLEOTIDE SEQUENCE [LARGE SCALE GENOMIC DNA]</scope>
    <source>
        <strain evidence="1">UoL-UT</strain>
    </source>
</reference>
<name>A0A443SJT0_9ACAR</name>
<proteinExistence type="predicted"/>
<dbReference type="VEuPathDB" id="VectorBase:LDEU004263"/>
<dbReference type="PANTHER" id="PTHR21344">
    <property type="entry name" value="RAL GTPASE-ACTIVATING PROTEIN SUBUNIT BETA"/>
    <property type="match status" value="1"/>
</dbReference>
<dbReference type="GO" id="GO:0005096">
    <property type="term" value="F:GTPase activator activity"/>
    <property type="evidence" value="ECO:0007669"/>
    <property type="project" value="InterPro"/>
</dbReference>
<comment type="caution">
    <text evidence="1">The sequence shown here is derived from an EMBL/GenBank/DDBJ whole genome shotgun (WGS) entry which is preliminary data.</text>
</comment>
<evidence type="ECO:0000313" key="1">
    <source>
        <dbReference type="EMBL" id="RWS27776.1"/>
    </source>
</evidence>
<dbReference type="InterPro" id="IPR035974">
    <property type="entry name" value="Rap/Ran-GAP_sf"/>
</dbReference>
<organism evidence="1 2">
    <name type="scientific">Leptotrombidium deliense</name>
    <dbReference type="NCBI Taxonomy" id="299467"/>
    <lineage>
        <taxon>Eukaryota</taxon>
        <taxon>Metazoa</taxon>
        <taxon>Ecdysozoa</taxon>
        <taxon>Arthropoda</taxon>
        <taxon>Chelicerata</taxon>
        <taxon>Arachnida</taxon>
        <taxon>Acari</taxon>
        <taxon>Acariformes</taxon>
        <taxon>Trombidiformes</taxon>
        <taxon>Prostigmata</taxon>
        <taxon>Anystina</taxon>
        <taxon>Parasitengona</taxon>
        <taxon>Trombiculoidea</taxon>
        <taxon>Trombiculidae</taxon>
        <taxon>Leptotrombidium</taxon>
    </lineage>
</organism>
<sequence length="137" mass="16075">MHKFFVELKYLLESLLSTTNTGVETDIGLQMEYIVIFIHPLKNGLFRVKVSGSVERITCVLPLIDGMIVSQRILGVFVRLTTLNICRRRRFVAESPELIIYNSYQPPHVKRRLKIQVLANKYKQQLNESLFYNNLFW</sequence>
<dbReference type="SUPFAM" id="SSF111347">
    <property type="entry name" value="Rap/Ran-GAP"/>
    <property type="match status" value="1"/>
</dbReference>
<gene>
    <name evidence="1" type="ORF">B4U80_09141</name>
</gene>
<dbReference type="GO" id="GO:0051056">
    <property type="term" value="P:regulation of small GTPase mediated signal transduction"/>
    <property type="evidence" value="ECO:0007669"/>
    <property type="project" value="InterPro"/>
</dbReference>
<dbReference type="PANTHER" id="PTHR21344:SF1">
    <property type="entry name" value="RAL GTPASE-ACTIVATING PROTEIN SUBUNIT BETA"/>
    <property type="match status" value="1"/>
</dbReference>
<dbReference type="InterPro" id="IPR039930">
    <property type="entry name" value="RALGAPB"/>
</dbReference>
<dbReference type="AlphaFoldDB" id="A0A443SJT0"/>
<dbReference type="EMBL" id="NCKV01001790">
    <property type="protein sequence ID" value="RWS27776.1"/>
    <property type="molecule type" value="Genomic_DNA"/>
</dbReference>
<dbReference type="STRING" id="299467.A0A443SJT0"/>
<protein>
    <submittedName>
        <fullName evidence="1">Ral GTPase-activating protein subunit beta-like protein</fullName>
    </submittedName>
</protein>